<dbReference type="GO" id="GO:0055085">
    <property type="term" value="P:transmembrane transport"/>
    <property type="evidence" value="ECO:0007669"/>
    <property type="project" value="TreeGrafter"/>
</dbReference>
<proteinExistence type="predicted"/>
<dbReference type="AlphaFoldDB" id="A0A1B2JBF0"/>
<feature type="region of interest" description="Disordered" evidence="1">
    <location>
        <begin position="864"/>
        <end position="892"/>
    </location>
</feature>
<feature type="transmembrane region" description="Helical" evidence="2">
    <location>
        <begin position="612"/>
        <end position="635"/>
    </location>
</feature>
<feature type="transmembrane region" description="Helical" evidence="2">
    <location>
        <begin position="250"/>
        <end position="270"/>
    </location>
</feature>
<accession>A0A1B2JBF0</accession>
<feature type="compositionally biased region" description="Basic residues" evidence="1">
    <location>
        <begin position="759"/>
        <end position="769"/>
    </location>
</feature>
<protein>
    <submittedName>
        <fullName evidence="4">BA75_02655T0</fullName>
    </submittedName>
</protein>
<keyword evidence="5" id="KW-1185">Reference proteome</keyword>
<evidence type="ECO:0000259" key="3">
    <source>
        <dbReference type="Pfam" id="PF06011"/>
    </source>
</evidence>
<dbReference type="OrthoDB" id="3980903at2759"/>
<feature type="region of interest" description="Disordered" evidence="1">
    <location>
        <begin position="740"/>
        <end position="774"/>
    </location>
</feature>
<keyword evidence="2" id="KW-0472">Membrane</keyword>
<sequence length="892" mass="100461">MVFFLLFLASTVSAALVQSFNCIGIDAATYEISPLLTSAFFDQDDKSLEFQLDGVALEDIDDIDESTNMFTTLRVVVEFRGDTIVDEYVRLCDYVKVEPIVLNISADIGRPPSTVGTTEFASIPTITATGPAVESSNYVASSSSSESQWIGVGKRDTTSATSVPTSSYSFPEEMPYKFGVPFSDYAFNSSCPIKKGNPLRLSYKLDAGSSHNFGSYKATFYVISPDRSQNLISCRQTYVTTVQPPSLIKGAALLSLLFAIFLALCNGSILMFSPHQESNNPFLLTASAICNSSLLLSISPNVFDFLRYTHFAFFMSGLNIQYPGFFQPIMGSMRIVALIEILTVNSHSELLKLDGVYNTFHRNGILGLFLSVRDRMSEYEWIFFFANFGALYGILILLLTVVTFISAVCRPNLSPGVKWLKNVLIFFLSTLITLLLHAFVIPFLVLTFYLFSTFSSDDRIEFLTSPRAYILALAILIFFGFICLVSFFIFRYALSKSRKQKLYSSFNTMMLWGLLYFEYDPRLLFFYIFEVAEVLIFSLAVGVLQGNGTAQVVLILVLEVIYLAALFSIRPYFAGSKAYALKLAIVCAKVINVALCIPYIRSLGVSERGRSQVAYTQLVLQLVVIAFLFLLPTILNVIQTLKDLRQEHIYKVPDDNDDDYTPDGKVGLLNQERESFKGSSKLETSAYYRKRRISLNSDVTNIPKLTNPLLTTKHLSNASLSTRSSSSILELTDKRVLPGVTINPSAQNPFNKSAEHSYKSSKHQKRKRERPIDYSKREADMLYQYLGESSVDPELQQLWDEREERINSSGMSTDGKEAKTYRKHHGFWPVNWLGKDMKKKQQDTELQIGQGRFEVRRPRQLKVKNLPVVNESSSNEKEKETDRTSLNLNEPK</sequence>
<feature type="transmembrane region" description="Helical" evidence="2">
    <location>
        <begin position="469"/>
        <end position="490"/>
    </location>
</feature>
<keyword evidence="2" id="KW-0812">Transmembrane</keyword>
<gene>
    <name evidence="4" type="ORF">ATY40_BA7502655</name>
</gene>
<dbReference type="Pfam" id="PF06011">
    <property type="entry name" value="TRP"/>
    <property type="match status" value="1"/>
</dbReference>
<feature type="transmembrane region" description="Helical" evidence="2">
    <location>
        <begin position="502"/>
        <end position="519"/>
    </location>
</feature>
<dbReference type="PANTHER" id="PTHR31145:SF6">
    <property type="entry name" value="INTEGRAL MEMBRANE PROTEIN (AFU_ORTHOLOGUE AFUA_7G01610)"/>
    <property type="match status" value="1"/>
</dbReference>
<organism evidence="4 5">
    <name type="scientific">Komagataella pastoris</name>
    <name type="common">Yeast</name>
    <name type="synonym">Pichia pastoris</name>
    <dbReference type="NCBI Taxonomy" id="4922"/>
    <lineage>
        <taxon>Eukaryota</taxon>
        <taxon>Fungi</taxon>
        <taxon>Dikarya</taxon>
        <taxon>Ascomycota</taxon>
        <taxon>Saccharomycotina</taxon>
        <taxon>Pichiomycetes</taxon>
        <taxon>Pichiales</taxon>
        <taxon>Pichiaceae</taxon>
        <taxon>Komagataella</taxon>
    </lineage>
</organism>
<name>A0A1B2JBF0_PICPA</name>
<dbReference type="Proteomes" id="UP000094565">
    <property type="component" value="Chromosome 2"/>
</dbReference>
<feature type="domain" description="TRP C-terminal" evidence="3">
    <location>
        <begin position="382"/>
        <end position="655"/>
    </location>
</feature>
<evidence type="ECO:0000256" key="1">
    <source>
        <dbReference type="SAM" id="MobiDB-lite"/>
    </source>
</evidence>
<feature type="compositionally biased region" description="Basic and acidic residues" evidence="1">
    <location>
        <begin position="874"/>
        <end position="883"/>
    </location>
</feature>
<dbReference type="EMBL" id="CP014585">
    <property type="protein sequence ID" value="ANZ75356.1"/>
    <property type="molecule type" value="Genomic_DNA"/>
</dbReference>
<feature type="transmembrane region" description="Helical" evidence="2">
    <location>
        <begin position="423"/>
        <end position="449"/>
    </location>
</feature>
<feature type="transmembrane region" description="Helical" evidence="2">
    <location>
        <begin position="381"/>
        <end position="402"/>
    </location>
</feature>
<evidence type="ECO:0000256" key="2">
    <source>
        <dbReference type="SAM" id="Phobius"/>
    </source>
</evidence>
<dbReference type="InterPro" id="IPR040241">
    <property type="entry name" value="TRP_Flc/Pkd2-like"/>
</dbReference>
<dbReference type="GO" id="GO:0016020">
    <property type="term" value="C:membrane"/>
    <property type="evidence" value="ECO:0007669"/>
    <property type="project" value="TreeGrafter"/>
</dbReference>
<feature type="transmembrane region" description="Helical" evidence="2">
    <location>
        <begin position="282"/>
        <end position="303"/>
    </location>
</feature>
<evidence type="ECO:0000313" key="4">
    <source>
        <dbReference type="EMBL" id="ANZ75356.1"/>
    </source>
</evidence>
<evidence type="ECO:0000313" key="5">
    <source>
        <dbReference type="Proteomes" id="UP000094565"/>
    </source>
</evidence>
<dbReference type="InterPro" id="IPR010308">
    <property type="entry name" value="TRP_C"/>
</dbReference>
<feature type="transmembrane region" description="Helical" evidence="2">
    <location>
        <begin position="579"/>
        <end position="600"/>
    </location>
</feature>
<dbReference type="PANTHER" id="PTHR31145">
    <property type="entry name" value="INTEGRAL MEMBRANE PROTEIN (AFU_ORTHOLOGUE AFUA_7G01610)"/>
    <property type="match status" value="1"/>
</dbReference>
<feature type="compositionally biased region" description="Polar residues" evidence="1">
    <location>
        <begin position="742"/>
        <end position="751"/>
    </location>
</feature>
<feature type="transmembrane region" description="Helical" evidence="2">
    <location>
        <begin position="552"/>
        <end position="573"/>
    </location>
</feature>
<reference evidence="4 5" key="1">
    <citation type="submission" date="2016-02" db="EMBL/GenBank/DDBJ databases">
        <title>Comparative genomic and transcriptomic foundation for Pichia pastoris.</title>
        <authorList>
            <person name="Love K.R."/>
            <person name="Shah K.A."/>
            <person name="Whittaker C.A."/>
            <person name="Wu J."/>
            <person name="Bartlett M.C."/>
            <person name="Ma D."/>
            <person name="Leeson R.L."/>
            <person name="Priest M."/>
            <person name="Young S.K."/>
            <person name="Love J.C."/>
        </authorList>
    </citation>
    <scope>NUCLEOTIDE SEQUENCE [LARGE SCALE GENOMIC DNA]</scope>
    <source>
        <strain evidence="4 5">ATCC 28485</strain>
    </source>
</reference>
<feature type="transmembrane region" description="Helical" evidence="2">
    <location>
        <begin position="525"/>
        <end position="545"/>
    </location>
</feature>
<keyword evidence="2" id="KW-1133">Transmembrane helix</keyword>